<reference evidence="3" key="1">
    <citation type="submission" date="2025-08" db="UniProtKB">
        <authorList>
            <consortium name="Ensembl"/>
        </authorList>
    </citation>
    <scope>IDENTIFICATION</scope>
</reference>
<keyword evidence="4" id="KW-1185">Reference proteome</keyword>
<proteinExistence type="predicted"/>
<feature type="region of interest" description="Disordered" evidence="2">
    <location>
        <begin position="18"/>
        <end position="68"/>
    </location>
</feature>
<keyword evidence="1" id="KW-0175">Coiled coil</keyword>
<dbReference type="GeneTree" id="ENSGT00740000117210"/>
<feature type="compositionally biased region" description="Basic and acidic residues" evidence="2">
    <location>
        <begin position="148"/>
        <end position="158"/>
    </location>
</feature>
<dbReference type="InterPro" id="IPR051990">
    <property type="entry name" value="CCPG1/PBIP1"/>
</dbReference>
<dbReference type="AlphaFoldDB" id="A0A7N9AKX7"/>
<evidence type="ECO:0000256" key="2">
    <source>
        <dbReference type="SAM" id="MobiDB-lite"/>
    </source>
</evidence>
<sequence>IETLGSEAPVEYGAELLEHPPLEEAGDSAVGKDVSMLSSSDHSDIVTLGDLKDDEHPEVGQEAAASEESYLGMSCSSQYAFTPAETVFPVQQPAVTNSSSSEDEAGRSSSTVIRRRRLRKNTTSAMAEPEEEEEARESGPSDGEVEEKEVNQEKKQEVQADVTPAAAPDFPTQGQSSSVLNRCILLALIIAMSMGFGHFYGKTFAAE</sequence>
<feature type="region of interest" description="Disordered" evidence="2">
    <location>
        <begin position="94"/>
        <end position="176"/>
    </location>
</feature>
<evidence type="ECO:0000313" key="4">
    <source>
        <dbReference type="Proteomes" id="UP000261640"/>
    </source>
</evidence>
<evidence type="ECO:0000256" key="1">
    <source>
        <dbReference type="ARBA" id="ARBA00023054"/>
    </source>
</evidence>
<protein>
    <submittedName>
        <fullName evidence="3">Cell cycle progression 1</fullName>
    </submittedName>
</protein>
<feature type="compositionally biased region" description="Basic and acidic residues" evidence="2">
    <location>
        <begin position="50"/>
        <end position="59"/>
    </location>
</feature>
<dbReference type="Proteomes" id="UP000261640">
    <property type="component" value="Unplaced"/>
</dbReference>
<dbReference type="PANTHER" id="PTHR28638:SF2">
    <property type="entry name" value="CELL CYCLE PROGRESSION PROTEIN 1"/>
    <property type="match status" value="1"/>
</dbReference>
<reference evidence="3" key="2">
    <citation type="submission" date="2025-09" db="UniProtKB">
        <authorList>
            <consortium name="Ensembl"/>
        </authorList>
    </citation>
    <scope>IDENTIFICATION</scope>
</reference>
<evidence type="ECO:0000313" key="3">
    <source>
        <dbReference type="Ensembl" id="ENSMAMP00000039666.1"/>
    </source>
</evidence>
<accession>A0A7N9AKX7</accession>
<name>A0A7N9AKX7_9TELE</name>
<dbReference type="Ensembl" id="ENSMAMT00000063248.1">
    <property type="protein sequence ID" value="ENSMAMP00000039666.1"/>
    <property type="gene ID" value="ENSMAMG00000028629.1"/>
</dbReference>
<dbReference type="PANTHER" id="PTHR28638">
    <property type="entry name" value="CELL CYCLE PROGRESSION PROTEIN 1"/>
    <property type="match status" value="1"/>
</dbReference>
<organism evidence="3 4">
    <name type="scientific">Mastacembelus armatus</name>
    <name type="common">zig-zag eel</name>
    <dbReference type="NCBI Taxonomy" id="205130"/>
    <lineage>
        <taxon>Eukaryota</taxon>
        <taxon>Metazoa</taxon>
        <taxon>Chordata</taxon>
        <taxon>Craniata</taxon>
        <taxon>Vertebrata</taxon>
        <taxon>Euteleostomi</taxon>
        <taxon>Actinopterygii</taxon>
        <taxon>Neopterygii</taxon>
        <taxon>Teleostei</taxon>
        <taxon>Neoteleostei</taxon>
        <taxon>Acanthomorphata</taxon>
        <taxon>Anabantaria</taxon>
        <taxon>Synbranchiformes</taxon>
        <taxon>Mastacembelidae</taxon>
        <taxon>Mastacembelus</taxon>
    </lineage>
</organism>
<dbReference type="InParanoid" id="A0A7N9AKX7"/>
<dbReference type="GO" id="GO:0016020">
    <property type="term" value="C:membrane"/>
    <property type="evidence" value="ECO:0007669"/>
    <property type="project" value="TreeGrafter"/>
</dbReference>